<accession>A0A1M6KXY9</accession>
<organism evidence="2 3">
    <name type="scientific">Hespellia stercorisuis DSM 15480</name>
    <dbReference type="NCBI Taxonomy" id="1121950"/>
    <lineage>
        <taxon>Bacteria</taxon>
        <taxon>Bacillati</taxon>
        <taxon>Bacillota</taxon>
        <taxon>Clostridia</taxon>
        <taxon>Lachnospirales</taxon>
        <taxon>Lachnospiraceae</taxon>
        <taxon>Hespellia</taxon>
    </lineage>
</organism>
<name>A0A1M6KXY9_9FIRM</name>
<dbReference type="InterPro" id="IPR027417">
    <property type="entry name" value="P-loop_NTPase"/>
</dbReference>
<dbReference type="Pfam" id="PF10088">
    <property type="entry name" value="DUF2326"/>
    <property type="match status" value="1"/>
</dbReference>
<sequence length="552" mass="63006">MLIEITSPVFKEKGKERPPIRFKEGLNVVLGKEDGENSIGKSSAMLAIDFAFGGNSYLVSDGVKHIGNHTIFFTFEFDGTPYYFARSTESPTDIHVCSEGYVLTGVVWTKQQFADWLKEKYHIDFAGLSFRETMSSFFRIYGKENTDERKPLKGLPGEGMQKSIEILVRLFDRYKDIEAFNGNLEEQKKRLSIFREARKYRFVPDLVGGKTKYDENLAQIHSLQVQLDNLTDEQVEGHNEADIEKSRLKSQLQGSKLRLETDLQAKRRRVSLLDISLAYGLYPTEADLSALQEFFPDVNIRKLYEVEKYHQKLATILDEQFKSERQSVELEIAALLEQIQSVQTEINQLGFVGNLSKEFLDMHSEIKGHIDALKAQNEAYLTLTELQDAKKKADEMLKHAIESILDEIERAINDRMKEYNDSLFTDVRKAPRLTFNEYNSYRFETPDDTGTGSNYKGMVIYDLAILNLTALPAIAHDSLILKNIGDGAVDGIMKIYVQSTKQVFIAFDKQAAYKPDTQRILTGNTVLKLSDGNCELYGESWNKEVTDNEDEL</sequence>
<dbReference type="OrthoDB" id="9815945at2"/>
<dbReference type="Proteomes" id="UP000184301">
    <property type="component" value="Unassembled WGS sequence"/>
</dbReference>
<evidence type="ECO:0000313" key="2">
    <source>
        <dbReference type="EMBL" id="SHJ63790.1"/>
    </source>
</evidence>
<evidence type="ECO:0000259" key="1">
    <source>
        <dbReference type="Pfam" id="PF10088"/>
    </source>
</evidence>
<dbReference type="Gene3D" id="3.40.50.300">
    <property type="entry name" value="P-loop containing nucleotide triphosphate hydrolases"/>
    <property type="match status" value="1"/>
</dbReference>
<dbReference type="RefSeq" id="WP_073106340.1">
    <property type="nucleotide sequence ID" value="NZ_FQZY01000013.1"/>
</dbReference>
<gene>
    <name evidence="2" type="ORF">SAMN02745243_01025</name>
</gene>
<dbReference type="AlphaFoldDB" id="A0A1M6KXY9"/>
<reference evidence="2 3" key="1">
    <citation type="submission" date="2016-11" db="EMBL/GenBank/DDBJ databases">
        <authorList>
            <person name="Jaros S."/>
            <person name="Januszkiewicz K."/>
            <person name="Wedrychowicz H."/>
        </authorList>
    </citation>
    <scope>NUCLEOTIDE SEQUENCE [LARGE SCALE GENOMIC DNA]</scope>
    <source>
        <strain evidence="2 3">DSM 15480</strain>
    </source>
</reference>
<dbReference type="InterPro" id="IPR018760">
    <property type="entry name" value="DUF2326"/>
</dbReference>
<dbReference type="STRING" id="1121950.SAMN02745243_01025"/>
<dbReference type="EMBL" id="FQZY01000013">
    <property type="protein sequence ID" value="SHJ63790.1"/>
    <property type="molecule type" value="Genomic_DNA"/>
</dbReference>
<feature type="domain" description="DUF2326" evidence="1">
    <location>
        <begin position="429"/>
        <end position="531"/>
    </location>
</feature>
<keyword evidence="3" id="KW-1185">Reference proteome</keyword>
<protein>
    <recommendedName>
        <fullName evidence="1">DUF2326 domain-containing protein</fullName>
    </recommendedName>
</protein>
<evidence type="ECO:0000313" key="3">
    <source>
        <dbReference type="Proteomes" id="UP000184301"/>
    </source>
</evidence>
<proteinExistence type="predicted"/>